<dbReference type="GO" id="GO:0003700">
    <property type="term" value="F:DNA-binding transcription factor activity"/>
    <property type="evidence" value="ECO:0007669"/>
    <property type="project" value="InterPro"/>
</dbReference>
<dbReference type="PANTHER" id="PTHR43537:SF24">
    <property type="entry name" value="GLUCONATE OPERON TRANSCRIPTIONAL REPRESSOR"/>
    <property type="match status" value="1"/>
</dbReference>
<dbReference type="PROSITE" id="PS50949">
    <property type="entry name" value="HTH_GNTR"/>
    <property type="match status" value="1"/>
</dbReference>
<dbReference type="GO" id="GO:0003677">
    <property type="term" value="F:DNA binding"/>
    <property type="evidence" value="ECO:0007669"/>
    <property type="project" value="UniProtKB-KW"/>
</dbReference>
<proteinExistence type="predicted"/>
<dbReference type="InterPro" id="IPR000524">
    <property type="entry name" value="Tscrpt_reg_HTH_GntR"/>
</dbReference>
<name>A0A6G1X1Z9_9BACI</name>
<organism evidence="5 6">
    <name type="scientific">Salinibacillus xinjiangensis</name>
    <dbReference type="NCBI Taxonomy" id="1229268"/>
    <lineage>
        <taxon>Bacteria</taxon>
        <taxon>Bacillati</taxon>
        <taxon>Bacillota</taxon>
        <taxon>Bacilli</taxon>
        <taxon>Bacillales</taxon>
        <taxon>Bacillaceae</taxon>
        <taxon>Salinibacillus</taxon>
    </lineage>
</organism>
<gene>
    <name evidence="5" type="ORF">GH754_01080</name>
</gene>
<comment type="caution">
    <text evidence="5">The sequence shown here is derived from an EMBL/GenBank/DDBJ whole genome shotgun (WGS) entry which is preliminary data.</text>
</comment>
<dbReference type="SUPFAM" id="SSF48008">
    <property type="entry name" value="GntR ligand-binding domain-like"/>
    <property type="match status" value="1"/>
</dbReference>
<evidence type="ECO:0000259" key="4">
    <source>
        <dbReference type="PROSITE" id="PS50949"/>
    </source>
</evidence>
<evidence type="ECO:0000256" key="1">
    <source>
        <dbReference type="ARBA" id="ARBA00023015"/>
    </source>
</evidence>
<dbReference type="SMART" id="SM00345">
    <property type="entry name" value="HTH_GNTR"/>
    <property type="match status" value="1"/>
</dbReference>
<accession>A0A6G1X1Z9</accession>
<dbReference type="InterPro" id="IPR008920">
    <property type="entry name" value="TF_FadR/GntR_C"/>
</dbReference>
<dbReference type="EMBL" id="WJNH01000001">
    <property type="protein sequence ID" value="MRG84915.1"/>
    <property type="molecule type" value="Genomic_DNA"/>
</dbReference>
<keyword evidence="1" id="KW-0805">Transcription regulation</keyword>
<keyword evidence="3" id="KW-0804">Transcription</keyword>
<protein>
    <submittedName>
        <fullName evidence="5">GntR family transcriptional regulator</fullName>
    </submittedName>
</protein>
<dbReference type="InterPro" id="IPR036388">
    <property type="entry name" value="WH-like_DNA-bd_sf"/>
</dbReference>
<keyword evidence="2" id="KW-0238">DNA-binding</keyword>
<dbReference type="InterPro" id="IPR011711">
    <property type="entry name" value="GntR_C"/>
</dbReference>
<evidence type="ECO:0000256" key="2">
    <source>
        <dbReference type="ARBA" id="ARBA00023125"/>
    </source>
</evidence>
<dbReference type="Pfam" id="PF00392">
    <property type="entry name" value="GntR"/>
    <property type="match status" value="1"/>
</dbReference>
<dbReference type="SMART" id="SM00895">
    <property type="entry name" value="FCD"/>
    <property type="match status" value="1"/>
</dbReference>
<dbReference type="PANTHER" id="PTHR43537">
    <property type="entry name" value="TRANSCRIPTIONAL REGULATOR, GNTR FAMILY"/>
    <property type="match status" value="1"/>
</dbReference>
<dbReference type="CDD" id="cd07377">
    <property type="entry name" value="WHTH_GntR"/>
    <property type="match status" value="1"/>
</dbReference>
<reference evidence="5 6" key="1">
    <citation type="submission" date="2019-11" db="EMBL/GenBank/DDBJ databases">
        <authorList>
            <person name="Li J."/>
        </authorList>
    </citation>
    <scope>NUCLEOTIDE SEQUENCE [LARGE SCALE GENOMIC DNA]</scope>
    <source>
        <strain evidence="5 6">J4</strain>
    </source>
</reference>
<dbReference type="Proteomes" id="UP000480185">
    <property type="component" value="Unassembled WGS sequence"/>
</dbReference>
<dbReference type="PRINTS" id="PR00035">
    <property type="entry name" value="HTHGNTR"/>
</dbReference>
<evidence type="ECO:0000256" key="3">
    <source>
        <dbReference type="ARBA" id="ARBA00023163"/>
    </source>
</evidence>
<dbReference type="SUPFAM" id="SSF46785">
    <property type="entry name" value="Winged helix' DNA-binding domain"/>
    <property type="match status" value="1"/>
</dbReference>
<dbReference type="Pfam" id="PF07729">
    <property type="entry name" value="FCD"/>
    <property type="match status" value="1"/>
</dbReference>
<dbReference type="Gene3D" id="1.10.10.10">
    <property type="entry name" value="Winged helix-like DNA-binding domain superfamily/Winged helix DNA-binding domain"/>
    <property type="match status" value="1"/>
</dbReference>
<dbReference type="RefSeq" id="WP_153726884.1">
    <property type="nucleotide sequence ID" value="NZ_WJNH01000001.1"/>
</dbReference>
<dbReference type="Gene3D" id="1.20.120.530">
    <property type="entry name" value="GntR ligand-binding domain-like"/>
    <property type="match status" value="1"/>
</dbReference>
<dbReference type="OrthoDB" id="2592645at2"/>
<keyword evidence="6" id="KW-1185">Reference proteome</keyword>
<evidence type="ECO:0000313" key="6">
    <source>
        <dbReference type="Proteomes" id="UP000480185"/>
    </source>
</evidence>
<dbReference type="InterPro" id="IPR036390">
    <property type="entry name" value="WH_DNA-bd_sf"/>
</dbReference>
<evidence type="ECO:0000313" key="5">
    <source>
        <dbReference type="EMBL" id="MRG84915.1"/>
    </source>
</evidence>
<dbReference type="AlphaFoldDB" id="A0A6G1X1Z9"/>
<sequence>MTTKENKSTIQLRVTNELRRAIFQGIFTEGERLIQEEWAERLGVSRMPIREALKQLELEGLVKVEPRKGAIVTPITSHDIQEIYTVRSFLEVLAVEKALPYITKQDEQKLEQLLLKMEGLTITNENVKDYIQLNNDFHKLLRERCPWVRVKQQIDMLWLGFLPFSSPNILSHCYDQAKDEHRMIFEAVKKREPEMVKLTLRYHIQRNKSSLLSVMDKSKNGKEG</sequence>
<feature type="domain" description="HTH gntR-type" evidence="4">
    <location>
        <begin position="8"/>
        <end position="75"/>
    </location>
</feature>